<protein>
    <submittedName>
        <fullName evidence="1">Uncharacterized protein</fullName>
    </submittedName>
</protein>
<proteinExistence type="predicted"/>
<evidence type="ECO:0000313" key="2">
    <source>
        <dbReference type="Proteomes" id="UP000623958"/>
    </source>
</evidence>
<dbReference type="Proteomes" id="UP000623958">
    <property type="component" value="Unassembled WGS sequence"/>
</dbReference>
<comment type="caution">
    <text evidence="1">The sequence shown here is derived from an EMBL/GenBank/DDBJ whole genome shotgun (WGS) entry which is preliminary data.</text>
</comment>
<evidence type="ECO:0000313" key="1">
    <source>
        <dbReference type="EMBL" id="GHH52457.1"/>
    </source>
</evidence>
<reference evidence="1" key="2">
    <citation type="submission" date="2020-09" db="EMBL/GenBank/DDBJ databases">
        <authorList>
            <person name="Sun Q."/>
            <person name="Ohkuma M."/>
        </authorList>
    </citation>
    <scope>NUCLEOTIDE SEQUENCE</scope>
    <source>
        <strain evidence="1">JCM 13306</strain>
    </source>
</reference>
<keyword evidence="2" id="KW-1185">Reference proteome</keyword>
<dbReference type="AlphaFoldDB" id="A0A919KHX0"/>
<gene>
    <name evidence="1" type="ORF">GCM10009090_16430</name>
</gene>
<accession>A0A919KHX0</accession>
<dbReference type="EMBL" id="BNBA01000010">
    <property type="protein sequence ID" value="GHH52457.1"/>
    <property type="molecule type" value="Genomic_DNA"/>
</dbReference>
<sequence length="243" mass="25646">MAEAKACGNCGSPNVDVRRQARRGGTVVLVVCVACGARGLSAVGPGAEADAIARWNTLPPAELARAAQTPARAPRPAAVPGADGRDPLELLSRMLVGSSYRVPVEGRGTLPPLSASDIAGAVACMRDELQKEVAVAVATRGDAVAAARVAMRAYRGIANGIRHATPRPLDLGKPADRWRLRLVIFDAARELMEPTARQPYAALAKACRMRRAAYVQAHRIATAALQEALASARRDFAVRVFAR</sequence>
<reference evidence="1" key="1">
    <citation type="journal article" date="2014" name="Int. J. Syst. Evol. Microbiol.">
        <title>Complete genome sequence of Corynebacterium casei LMG S-19264T (=DSM 44701T), isolated from a smear-ripened cheese.</title>
        <authorList>
            <consortium name="US DOE Joint Genome Institute (JGI-PGF)"/>
            <person name="Walter F."/>
            <person name="Albersmeier A."/>
            <person name="Kalinowski J."/>
            <person name="Ruckert C."/>
        </authorList>
    </citation>
    <scope>NUCLEOTIDE SEQUENCE</scope>
    <source>
        <strain evidence="1">JCM 13306</strain>
    </source>
</reference>
<name>A0A919KHX0_9XANT</name>
<dbReference type="RefSeq" id="WP_434029071.1">
    <property type="nucleotide sequence ID" value="NZ_BNBA01000010.1"/>
</dbReference>
<organism evidence="1 2">
    <name type="scientific">Xanthomonas boreopolis</name>
    <dbReference type="NCBI Taxonomy" id="86183"/>
    <lineage>
        <taxon>Bacteria</taxon>
        <taxon>Pseudomonadati</taxon>
        <taxon>Pseudomonadota</taxon>
        <taxon>Gammaproteobacteria</taxon>
        <taxon>Lysobacterales</taxon>
        <taxon>Lysobacteraceae</taxon>
        <taxon>Xanthomonas</taxon>
    </lineage>
</organism>